<name>A0ABQ7Q2K3_PLUXY</name>
<accession>A0ABQ7Q2K3</accession>
<feature type="region of interest" description="Disordered" evidence="1">
    <location>
        <begin position="41"/>
        <end position="94"/>
    </location>
</feature>
<gene>
    <name evidence="2" type="ORF">JYU34_017704</name>
</gene>
<comment type="caution">
    <text evidence="2">The sequence shown here is derived from an EMBL/GenBank/DDBJ whole genome shotgun (WGS) entry which is preliminary data.</text>
</comment>
<organism evidence="2 3">
    <name type="scientific">Plutella xylostella</name>
    <name type="common">Diamondback moth</name>
    <name type="synonym">Plutella maculipennis</name>
    <dbReference type="NCBI Taxonomy" id="51655"/>
    <lineage>
        <taxon>Eukaryota</taxon>
        <taxon>Metazoa</taxon>
        <taxon>Ecdysozoa</taxon>
        <taxon>Arthropoda</taxon>
        <taxon>Hexapoda</taxon>
        <taxon>Insecta</taxon>
        <taxon>Pterygota</taxon>
        <taxon>Neoptera</taxon>
        <taxon>Endopterygota</taxon>
        <taxon>Lepidoptera</taxon>
        <taxon>Glossata</taxon>
        <taxon>Ditrysia</taxon>
        <taxon>Yponomeutoidea</taxon>
        <taxon>Plutellidae</taxon>
        <taxon>Plutella</taxon>
    </lineage>
</organism>
<evidence type="ECO:0000313" key="2">
    <source>
        <dbReference type="EMBL" id="KAG7299163.1"/>
    </source>
</evidence>
<feature type="compositionally biased region" description="Polar residues" evidence="1">
    <location>
        <begin position="60"/>
        <end position="72"/>
    </location>
</feature>
<evidence type="ECO:0000256" key="1">
    <source>
        <dbReference type="SAM" id="MobiDB-lite"/>
    </source>
</evidence>
<dbReference type="Proteomes" id="UP000823941">
    <property type="component" value="Chromosome 23"/>
</dbReference>
<proteinExistence type="predicted"/>
<reference evidence="2 3" key="1">
    <citation type="submission" date="2021-06" db="EMBL/GenBank/DDBJ databases">
        <title>A haploid diamondback moth (Plutella xylostella L.) genome assembly resolves 31 chromosomes and identifies a diamide resistance mutation.</title>
        <authorList>
            <person name="Ward C.M."/>
            <person name="Perry K.D."/>
            <person name="Baker G."/>
            <person name="Powis K."/>
            <person name="Heckel D.G."/>
            <person name="Baxter S.W."/>
        </authorList>
    </citation>
    <scope>NUCLEOTIDE SEQUENCE [LARGE SCALE GENOMIC DNA]</scope>
    <source>
        <strain evidence="2 3">LV</strain>
        <tissue evidence="2">Single pupa</tissue>
    </source>
</reference>
<evidence type="ECO:0000313" key="3">
    <source>
        <dbReference type="Proteomes" id="UP000823941"/>
    </source>
</evidence>
<dbReference type="EMBL" id="JAHIBW010000023">
    <property type="protein sequence ID" value="KAG7299163.1"/>
    <property type="molecule type" value="Genomic_DNA"/>
</dbReference>
<feature type="compositionally biased region" description="Basic and acidic residues" evidence="1">
    <location>
        <begin position="41"/>
        <end position="59"/>
    </location>
</feature>
<sequence length="1551" mass="174838">MQNKPSTMSSENLNLISSSSGMECETEDYIFKCKKHNRRLNDTKSSVKDCGKCKEDRKSCSNTSIKSNSPPNEDTEQTNEDTGQTSGQAPCQSGLQPDGTIVECICDPGDAGMSDEDNVETSCICNNCSLDHYLKEQEDNLFGNTEVVTTTNREIIIPVDKVLLSQVIRNKTKYKYKKGIGKIERTEWMTAKYKVNDGVAVPCKHTKSDNSLSRNRFKCGKCSQSANPDFKSNLQTSADQNVSTTTNASKTNTKNLCKKGCQLNKPNDNDSLKNEDMLLNESSNKLVNKESKDKSLPESVELLDSKTKLSTKTSNEKSQPVGENVCKICCQPIKDSEKTLCGDNICVTCKQTFNVDTVEPPDSTPKVPVEASNEIPPLRLSDQDQKQALSLDKTEICKKCHETLNKNNNKDAIASNTQDLCGKCKQLIGKNNSQNEHLNDGELNQKSLERLESRDICDQCLMQPFHKDKNENQQKSNAELKDLCKKCMKKLNENRAHADGRKYCKICSRDMTSQSSLHSNKEYVCKKCNRTITKENIEKERNAQPKQHTNVCKRCNQPESRQSSVQSNNDMLCKICNQTINKDNDQKGRNAHSKENTNICKKCMRPMSRQTQPQSKYNICKTCGKTINKEDNEKEKRTLTTQNEICKKCKEPVSRQASPKSSNTDICKYCNQPINKNNTKDLVVLKDIPEKDSYPTDTKSNNSSSVSLNSRRFCEKCSRPLGEELNSKSVQPINSKNLCEKCAASLKKSVQEKPSNPMKSTSVCAKCSKSITEKYDKDKKNTNNNEELCQKCKQQIQQTKSSLPSNRKHLCKKCSQRIGEDSSNTPSLTKNKMVDKCEKCSQLLNNISSSNTPSLTKSKMSDKCEKCSQLLNNISEKSFEKRTNISPRKQKSASSVNESFESAKCCMSKNTREVKSEFCNGMEIVTELGPKRSCVPNSDAYIQNDNIANTSDFKSSNEIINSASRKNVCVPLKDAIYKNADCVANMQDQLLKSNDLGVTSSLQPNTCAECDADDSEATKTSAKYDIFSRILDVYKACSCKICNCVTSKVNSFKQGRKYCECKPCQCESCELMNENIKGADENKDASNKTTTCKCNPCECMVCKNKITTETETCACKPCKCEKCVHGNKNQNYTVGHTVLMAVGEQNQMQNPCKCAPCECLHCQSRPTIVQPVLMTNEMSTCIAVHPNCHCDLATCPQATCLPDDQPACSCVRASRVMQKPTTGHNDQEFDVHIASVPTRDINNHRLNTFKELLSENEDFDPNYPEKSEYGQVRSFVHNGHRIDSIAKPRNINRFEESYFSNLRTNFQDYNLQYLRTLPPSKQYLTNGIFGHDYLNVEESSNPRHPMVQRLSYNNKVPEKLINHRYNKRDLTSRYYIRRRDTIRSNDAIVNSMFETGRTVNGDMEYESSNIVKSSFSSHTSDPTTLEPTLKTYSLFDINTCPPAESLIAEYELCEPEISDKVLTKKSIDSTHITQESIGKTVQDTTNIQVELSDKFDKTVCEIKACNARLESTVREAKYFTEIMTSMLRKFEILNQEIQNIASQLLSNRYRW</sequence>
<feature type="region of interest" description="Disordered" evidence="1">
    <location>
        <begin position="1"/>
        <end position="23"/>
    </location>
</feature>
<protein>
    <submittedName>
        <fullName evidence="2">Uncharacterized protein</fullName>
    </submittedName>
</protein>
<feature type="compositionally biased region" description="Low complexity" evidence="1">
    <location>
        <begin position="9"/>
        <end position="20"/>
    </location>
</feature>
<feature type="compositionally biased region" description="Polar residues" evidence="1">
    <location>
        <begin position="80"/>
        <end position="94"/>
    </location>
</feature>
<keyword evidence="3" id="KW-1185">Reference proteome</keyword>